<sequence length="221" mass="25168">MARRDSTSSSSESEEESAPVVRKNQSRRSKKESRSSNSYSLRRRGTHSKHGNLSHVKQREDGRASAKERQRKSQLARILPRRPNGKFAPISGSITPSNRSSRPSFQQQSNPEESFSDTTGPKLPSGRSIKDLVQTPEGQKRLQRSIVKSVENALVERLAEGTRLNFDSDPEESDRIRKQLMKTLNEIRGILLNFDPDDDEQDRNMNPTPPRQRRSSSRSRM</sequence>
<reference evidence="2" key="1">
    <citation type="submission" date="2022-11" db="UniProtKB">
        <authorList>
            <consortium name="WormBaseParasite"/>
        </authorList>
    </citation>
    <scope>IDENTIFICATION</scope>
</reference>
<accession>A0AC35GJT6</accession>
<proteinExistence type="predicted"/>
<dbReference type="Proteomes" id="UP000887580">
    <property type="component" value="Unplaced"/>
</dbReference>
<organism evidence="1 2">
    <name type="scientific">Panagrolaimus sp. PS1159</name>
    <dbReference type="NCBI Taxonomy" id="55785"/>
    <lineage>
        <taxon>Eukaryota</taxon>
        <taxon>Metazoa</taxon>
        <taxon>Ecdysozoa</taxon>
        <taxon>Nematoda</taxon>
        <taxon>Chromadorea</taxon>
        <taxon>Rhabditida</taxon>
        <taxon>Tylenchina</taxon>
        <taxon>Panagrolaimomorpha</taxon>
        <taxon>Panagrolaimoidea</taxon>
        <taxon>Panagrolaimidae</taxon>
        <taxon>Panagrolaimus</taxon>
    </lineage>
</organism>
<evidence type="ECO:0000313" key="1">
    <source>
        <dbReference type="Proteomes" id="UP000887580"/>
    </source>
</evidence>
<name>A0AC35GJT6_9BILA</name>
<evidence type="ECO:0000313" key="2">
    <source>
        <dbReference type="WBParaSite" id="PS1159_v2.g5766.t1"/>
    </source>
</evidence>
<dbReference type="WBParaSite" id="PS1159_v2.g5766.t1">
    <property type="protein sequence ID" value="PS1159_v2.g5766.t1"/>
    <property type="gene ID" value="PS1159_v2.g5766"/>
</dbReference>
<protein>
    <submittedName>
        <fullName evidence="2">Uncharacterized protein</fullName>
    </submittedName>
</protein>